<dbReference type="InterPro" id="IPR009923">
    <property type="entry name" value="Dodecin"/>
</dbReference>
<evidence type="ECO:0000313" key="2">
    <source>
        <dbReference type="Proteomes" id="UP000297700"/>
    </source>
</evidence>
<dbReference type="Gene3D" id="3.30.1660.10">
    <property type="entry name" value="Flavin-binding protein dodecin"/>
    <property type="match status" value="1"/>
</dbReference>
<organism evidence="1 2">
    <name type="scientific">Bradyrhizobium frederickii</name>
    <dbReference type="NCBI Taxonomy" id="2560054"/>
    <lineage>
        <taxon>Bacteria</taxon>
        <taxon>Pseudomonadati</taxon>
        <taxon>Pseudomonadota</taxon>
        <taxon>Alphaproteobacteria</taxon>
        <taxon>Hyphomicrobiales</taxon>
        <taxon>Nitrobacteraceae</taxon>
        <taxon>Bradyrhizobium</taxon>
    </lineage>
</organism>
<dbReference type="InterPro" id="IPR036694">
    <property type="entry name" value="Dodecin-like_sf"/>
</dbReference>
<accession>A0A4Y9NUC9</accession>
<dbReference type="PANTHER" id="PTHR39324">
    <property type="entry name" value="CALCIUM DODECIN"/>
    <property type="match status" value="1"/>
</dbReference>
<comment type="caution">
    <text evidence="1">The sequence shown here is derived from an EMBL/GenBank/DDBJ whole genome shotgun (WGS) entry which is preliminary data.</text>
</comment>
<dbReference type="NCBIfam" id="NF043052">
    <property type="entry name" value="DodecBact"/>
    <property type="match status" value="1"/>
</dbReference>
<dbReference type="PANTHER" id="PTHR39324:SF1">
    <property type="entry name" value="CALCIUM DODECIN"/>
    <property type="match status" value="1"/>
</dbReference>
<reference evidence="1 2" key="1">
    <citation type="submission" date="2019-03" db="EMBL/GenBank/DDBJ databases">
        <title>Bradyrhizobium strains diversity.</title>
        <authorList>
            <person name="Urquiaga M.C.O."/>
            <person name="Hungria M."/>
            <person name="Delamuta J.R.M."/>
            <person name="Klepa M.S."/>
        </authorList>
    </citation>
    <scope>NUCLEOTIDE SEQUENCE [LARGE SCALE GENOMIC DNA]</scope>
    <source>
        <strain evidence="1 2">CNPSo 3426</strain>
    </source>
</reference>
<dbReference type="Pfam" id="PF07311">
    <property type="entry name" value="Dodecin"/>
    <property type="match status" value="1"/>
</dbReference>
<protein>
    <submittedName>
        <fullName evidence="1">Dodecin domain-containing protein</fullName>
    </submittedName>
</protein>
<dbReference type="EMBL" id="SPQS01000019">
    <property type="protein sequence ID" value="TFV70957.1"/>
    <property type="molecule type" value="Genomic_DNA"/>
</dbReference>
<dbReference type="Proteomes" id="UP000297700">
    <property type="component" value="Unassembled WGS sequence"/>
</dbReference>
<gene>
    <name evidence="1" type="ORF">E4K64_28695</name>
</gene>
<dbReference type="InterPro" id="IPR050049">
    <property type="entry name" value="Dodecin_bact"/>
</dbReference>
<dbReference type="RefSeq" id="WP_126259356.1">
    <property type="nucleotide sequence ID" value="NZ_SPQS01000019.1"/>
</dbReference>
<dbReference type="InterPro" id="IPR025543">
    <property type="entry name" value="Dodecin-like"/>
</dbReference>
<name>A0A4Y9NUC9_9BRAD</name>
<evidence type="ECO:0000313" key="1">
    <source>
        <dbReference type="EMBL" id="TFV70957.1"/>
    </source>
</evidence>
<dbReference type="AlphaFoldDB" id="A0A4Y9NUC9"/>
<dbReference type="SUPFAM" id="SSF89807">
    <property type="entry name" value="Dodecin-like"/>
    <property type="match status" value="1"/>
</dbReference>
<proteinExistence type="predicted"/>
<sequence>MPADEKDHVYKILDLVGSSETSIEDAIKNAIGRASKTIREMKWFEVVQTRGHIENGAVRHYQVTLRVGFTLEG</sequence>